<dbReference type="Proteomes" id="UP000014540">
    <property type="component" value="Unassembled WGS sequence"/>
</dbReference>
<accession>S3UZE9</accession>
<evidence type="ECO:0000313" key="2">
    <source>
        <dbReference type="Proteomes" id="UP000014540"/>
    </source>
</evidence>
<protein>
    <submittedName>
        <fullName evidence="1">Uncharacterized protein</fullName>
    </submittedName>
</protein>
<gene>
    <name evidence="1" type="ORF">LEP1GSC058_3983</name>
</gene>
<evidence type="ECO:0000313" key="1">
    <source>
        <dbReference type="EMBL" id="EPG74573.1"/>
    </source>
</evidence>
<comment type="caution">
    <text evidence="1">The sequence shown here is derived from an EMBL/GenBank/DDBJ whole genome shotgun (WGS) entry which is preliminary data.</text>
</comment>
<keyword evidence="2" id="KW-1185">Reference proteome</keyword>
<organism evidence="1 2">
    <name type="scientific">Leptospira fainei serovar Hurstbridge str. BUT 6</name>
    <dbReference type="NCBI Taxonomy" id="1193011"/>
    <lineage>
        <taxon>Bacteria</taxon>
        <taxon>Pseudomonadati</taxon>
        <taxon>Spirochaetota</taxon>
        <taxon>Spirochaetia</taxon>
        <taxon>Leptospirales</taxon>
        <taxon>Leptospiraceae</taxon>
        <taxon>Leptospira</taxon>
    </lineage>
</organism>
<dbReference type="AlphaFoldDB" id="S3UZE9"/>
<reference evidence="1" key="1">
    <citation type="submission" date="2013-04" db="EMBL/GenBank/DDBJ databases">
        <authorList>
            <person name="Harkins D.M."/>
            <person name="Durkin A.S."/>
            <person name="Selengut J.D."/>
            <person name="Sanka R."/>
            <person name="DePew J."/>
            <person name="Purushe J."/>
            <person name="Ahmed A."/>
            <person name="van der Linden H."/>
            <person name="Goris M.G.A."/>
            <person name="Hartskeerl R.A."/>
            <person name="Vinetz J.M."/>
            <person name="Sutton G.G."/>
            <person name="Nelson W.C."/>
            <person name="Fouts D.E."/>
        </authorList>
    </citation>
    <scope>NUCLEOTIDE SEQUENCE [LARGE SCALE GENOMIC DNA]</scope>
    <source>
        <strain evidence="1">BUT 6</strain>
    </source>
</reference>
<name>S3UZE9_9LEPT</name>
<dbReference type="EMBL" id="AKWZ02000010">
    <property type="protein sequence ID" value="EPG74573.1"/>
    <property type="molecule type" value="Genomic_DNA"/>
</dbReference>
<sequence>MRDCICGKRRALSKSMLRSREGKLKFPLEKLFRDENQRFSMDRYNACHSKK</sequence>
<proteinExistence type="predicted"/>